<dbReference type="AlphaFoldDB" id="A0A6J4N8T8"/>
<proteinExistence type="predicted"/>
<organism evidence="2">
    <name type="scientific">uncultured Nocardioides sp</name>
    <dbReference type="NCBI Taxonomy" id="198441"/>
    <lineage>
        <taxon>Bacteria</taxon>
        <taxon>Bacillati</taxon>
        <taxon>Actinomycetota</taxon>
        <taxon>Actinomycetes</taxon>
        <taxon>Propionibacteriales</taxon>
        <taxon>Nocardioidaceae</taxon>
        <taxon>Nocardioides</taxon>
        <taxon>environmental samples</taxon>
    </lineage>
</organism>
<gene>
    <name evidence="2" type="ORF">AVDCRST_MAG60-880</name>
</gene>
<accession>A0A6J4N8T8</accession>
<evidence type="ECO:0000313" key="2">
    <source>
        <dbReference type="EMBL" id="CAA9380879.1"/>
    </source>
</evidence>
<feature type="non-terminal residue" evidence="2">
    <location>
        <position position="1"/>
    </location>
</feature>
<protein>
    <submittedName>
        <fullName evidence="2">Uncharacterized protein</fullName>
    </submittedName>
</protein>
<reference evidence="2" key="1">
    <citation type="submission" date="2020-02" db="EMBL/GenBank/DDBJ databases">
        <authorList>
            <person name="Meier V. D."/>
        </authorList>
    </citation>
    <scope>NUCLEOTIDE SEQUENCE</scope>
    <source>
        <strain evidence="2">AVDCRST_MAG60</strain>
    </source>
</reference>
<name>A0A6J4N8T8_9ACTN</name>
<dbReference type="EMBL" id="CADCUN010000094">
    <property type="protein sequence ID" value="CAA9380879.1"/>
    <property type="molecule type" value="Genomic_DNA"/>
</dbReference>
<sequence>PRRSSPASAICGSSPPRTPSPIPRASSRSVRSG</sequence>
<feature type="non-terminal residue" evidence="2">
    <location>
        <position position="33"/>
    </location>
</feature>
<feature type="compositionally biased region" description="Low complexity" evidence="1">
    <location>
        <begin position="23"/>
        <end position="33"/>
    </location>
</feature>
<evidence type="ECO:0000256" key="1">
    <source>
        <dbReference type="SAM" id="MobiDB-lite"/>
    </source>
</evidence>
<feature type="region of interest" description="Disordered" evidence="1">
    <location>
        <begin position="1"/>
        <end position="33"/>
    </location>
</feature>